<evidence type="ECO:0000259" key="9">
    <source>
        <dbReference type="Pfam" id="PF10208"/>
    </source>
</evidence>
<dbReference type="PANTHER" id="PTHR12990:SF5">
    <property type="entry name" value="MESENCEPHALIC ASTROCYTE-DERIVED NEUROTROPHIC FACTOR HOMOLOG"/>
    <property type="match status" value="1"/>
</dbReference>
<evidence type="ECO:0000256" key="2">
    <source>
        <dbReference type="ARBA" id="ARBA00005617"/>
    </source>
</evidence>
<evidence type="ECO:0000256" key="1">
    <source>
        <dbReference type="ARBA" id="ARBA00004613"/>
    </source>
</evidence>
<evidence type="ECO:0000313" key="11">
    <source>
        <dbReference type="EMBL" id="OEU16618.1"/>
    </source>
</evidence>
<dbReference type="Proteomes" id="UP000095751">
    <property type="component" value="Unassembled WGS sequence"/>
</dbReference>
<comment type="subcellular location">
    <subcellularLocation>
        <location evidence="1">Secreted</location>
    </subcellularLocation>
</comment>
<accession>A0A1E7FEL8</accession>
<evidence type="ECO:0000259" key="10">
    <source>
        <dbReference type="Pfam" id="PF20145"/>
    </source>
</evidence>
<dbReference type="AlphaFoldDB" id="A0A1E7FEL8"/>
<evidence type="ECO:0000256" key="8">
    <source>
        <dbReference type="SAM" id="SignalP"/>
    </source>
</evidence>
<feature type="non-terminal residue" evidence="11">
    <location>
        <position position="1"/>
    </location>
</feature>
<dbReference type="OrthoDB" id="5597848at2759"/>
<dbReference type="InterPro" id="IPR045332">
    <property type="entry name" value="ARMET_N"/>
</dbReference>
<dbReference type="InterPro" id="IPR019345">
    <property type="entry name" value="ARMET_C"/>
</dbReference>
<evidence type="ECO:0000313" key="12">
    <source>
        <dbReference type="Proteomes" id="UP000095751"/>
    </source>
</evidence>
<name>A0A1E7FEL8_9STRA</name>
<feature type="domain" description="ARMET N-terminal" evidence="10">
    <location>
        <begin position="23"/>
        <end position="112"/>
    </location>
</feature>
<dbReference type="Pfam" id="PF20145">
    <property type="entry name" value="ARMET_N"/>
    <property type="match status" value="1"/>
</dbReference>
<proteinExistence type="inferred from homology"/>
<dbReference type="PANTHER" id="PTHR12990">
    <property type="entry name" value="ARMET-LIKE PROTEIN"/>
    <property type="match status" value="1"/>
</dbReference>
<dbReference type="GO" id="GO:0005576">
    <property type="term" value="C:extracellular region"/>
    <property type="evidence" value="ECO:0007669"/>
    <property type="project" value="UniProtKB-SubCell"/>
</dbReference>
<evidence type="ECO:0000256" key="5">
    <source>
        <dbReference type="ARBA" id="ARBA00022729"/>
    </source>
</evidence>
<gene>
    <name evidence="11" type="ORF">FRACYDRAFT_275419</name>
</gene>
<dbReference type="KEGG" id="fcy:FRACYDRAFT_275419"/>
<keyword evidence="12" id="KW-1185">Reference proteome</keyword>
<dbReference type="InterPro" id="IPR036361">
    <property type="entry name" value="SAP_dom_sf"/>
</dbReference>
<feature type="signal peptide" evidence="8">
    <location>
        <begin position="1"/>
        <end position="17"/>
    </location>
</feature>
<reference evidence="11 12" key="1">
    <citation type="submission" date="2016-09" db="EMBL/GenBank/DDBJ databases">
        <title>Extensive genetic diversity and differential bi-allelic expression allows diatom success in the polar Southern Ocean.</title>
        <authorList>
            <consortium name="DOE Joint Genome Institute"/>
            <person name="Mock T."/>
            <person name="Otillar R.P."/>
            <person name="Strauss J."/>
            <person name="Dupont C."/>
            <person name="Frickenhaus S."/>
            <person name="Maumus F."/>
            <person name="Mcmullan M."/>
            <person name="Sanges R."/>
            <person name="Schmutz J."/>
            <person name="Toseland A."/>
            <person name="Valas R."/>
            <person name="Veluchamy A."/>
            <person name="Ward B.J."/>
            <person name="Allen A."/>
            <person name="Barry K."/>
            <person name="Falciatore A."/>
            <person name="Ferrante M."/>
            <person name="Fortunato A.E."/>
            <person name="Gloeckner G."/>
            <person name="Gruber A."/>
            <person name="Hipkin R."/>
            <person name="Janech M."/>
            <person name="Kroth P."/>
            <person name="Leese F."/>
            <person name="Lindquist E."/>
            <person name="Lyon B.R."/>
            <person name="Martin J."/>
            <person name="Mayer C."/>
            <person name="Parker M."/>
            <person name="Quesneville H."/>
            <person name="Raymond J."/>
            <person name="Uhlig C."/>
            <person name="Valentin K.U."/>
            <person name="Worden A.Z."/>
            <person name="Armbrust E.V."/>
            <person name="Bowler C."/>
            <person name="Green B."/>
            <person name="Moulton V."/>
            <person name="Van Oosterhout C."/>
            <person name="Grigoriev I."/>
        </authorList>
    </citation>
    <scope>NUCLEOTIDE SEQUENCE [LARGE SCALE GENOMIC DNA]</scope>
    <source>
        <strain evidence="11 12">CCMP1102</strain>
    </source>
</reference>
<evidence type="ECO:0000256" key="6">
    <source>
        <dbReference type="ARBA" id="ARBA00023157"/>
    </source>
</evidence>
<organism evidence="11 12">
    <name type="scientific">Fragilariopsis cylindrus CCMP1102</name>
    <dbReference type="NCBI Taxonomy" id="635003"/>
    <lineage>
        <taxon>Eukaryota</taxon>
        <taxon>Sar</taxon>
        <taxon>Stramenopiles</taxon>
        <taxon>Ochrophyta</taxon>
        <taxon>Bacillariophyta</taxon>
        <taxon>Bacillariophyceae</taxon>
        <taxon>Bacillariophycidae</taxon>
        <taxon>Bacillariales</taxon>
        <taxon>Bacillariaceae</taxon>
        <taxon>Fragilariopsis</taxon>
    </lineage>
</organism>
<evidence type="ECO:0000256" key="4">
    <source>
        <dbReference type="ARBA" id="ARBA00022525"/>
    </source>
</evidence>
<protein>
    <recommendedName>
        <fullName evidence="3">Mesencephalic astrocyte-derived neurotrophic factor homolog</fullName>
    </recommendedName>
    <alternativeName>
        <fullName evidence="7">MANF/CDNF-like protein</fullName>
    </alternativeName>
</protein>
<evidence type="ECO:0000256" key="3">
    <source>
        <dbReference type="ARBA" id="ARBA00014267"/>
    </source>
</evidence>
<evidence type="ECO:0000256" key="7">
    <source>
        <dbReference type="ARBA" id="ARBA00032923"/>
    </source>
</evidence>
<feature type="domain" description="ARMET C-terminal" evidence="9">
    <location>
        <begin position="121"/>
        <end position="157"/>
    </location>
</feature>
<keyword evidence="6" id="KW-1015">Disulfide bond</keyword>
<dbReference type="EMBL" id="KV784358">
    <property type="protein sequence ID" value="OEU16618.1"/>
    <property type="molecule type" value="Genomic_DNA"/>
</dbReference>
<dbReference type="InterPro" id="IPR045333">
    <property type="entry name" value="ARMET-like"/>
</dbReference>
<feature type="chain" id="PRO_5009192995" description="Mesencephalic astrocyte-derived neurotrophic factor homolog" evidence="8">
    <location>
        <begin position="18"/>
        <end position="167"/>
    </location>
</feature>
<keyword evidence="5 8" id="KW-0732">Signal</keyword>
<dbReference type="SUPFAM" id="SSF68906">
    <property type="entry name" value="SAP domain"/>
    <property type="match status" value="1"/>
</dbReference>
<dbReference type="Gene3D" id="1.10.720.30">
    <property type="entry name" value="SAP domain"/>
    <property type="match status" value="1"/>
</dbReference>
<keyword evidence="4" id="KW-0964">Secreted</keyword>
<dbReference type="Pfam" id="PF10208">
    <property type="entry name" value="ARMET_C"/>
    <property type="match status" value="1"/>
</dbReference>
<comment type="similarity">
    <text evidence="2">Belongs to the ARMET family.</text>
</comment>
<dbReference type="Gene3D" id="1.10.225.10">
    <property type="entry name" value="Saposin-like"/>
    <property type="match status" value="1"/>
</dbReference>
<sequence length="167" mass="19049">MKFVSTLIACLATAALAAEDPKECEVCIKVMDEIRATMTKADTKKKPMIENAMNTYCENKDEKLTAREKKICYYIDPIKRDIAQPFSLGMSSLKLCKRITKSNPEICSVKYPVKTDKMETKDLSKLRVKQLKKILDERGVDYKGLLEKDEFVKKVEATEHLAGNDEF</sequence>
<dbReference type="InParanoid" id="A0A1E7FEL8"/>